<dbReference type="InterPro" id="IPR020568">
    <property type="entry name" value="Ribosomal_Su5_D2-typ_SF"/>
</dbReference>
<dbReference type="Proteomes" id="UP000229342">
    <property type="component" value="Unassembled WGS sequence"/>
</dbReference>
<dbReference type="GO" id="GO:0003723">
    <property type="term" value="F:RNA binding"/>
    <property type="evidence" value="ECO:0007669"/>
    <property type="project" value="TreeGrafter"/>
</dbReference>
<feature type="region of interest" description="Disordered" evidence="7">
    <location>
        <begin position="105"/>
        <end position="136"/>
    </location>
</feature>
<name>A0A2H0KBG9_9BACT</name>
<sequence length="136" mass="15247">METETKTDRYIETIGRRKTASARVRITPSAKPSLTINGLDGDVYFKTDEQRRTALEAITKGKPGAKFKITVRVTGGGLSGQAEAVRHGVARSLVDHDGELRKKLKKAGFLKRDPRAKERRKFGLKKARKSPQWSKR</sequence>
<keyword evidence="2 5" id="KW-0689">Ribosomal protein</keyword>
<dbReference type="InterPro" id="IPR000754">
    <property type="entry name" value="Ribosomal_uS9"/>
</dbReference>
<dbReference type="EMBL" id="PCVG01000042">
    <property type="protein sequence ID" value="PIQ68596.1"/>
    <property type="molecule type" value="Genomic_DNA"/>
</dbReference>
<dbReference type="InterPro" id="IPR023035">
    <property type="entry name" value="Ribosomal_uS9_bac/plastid"/>
</dbReference>
<accession>A0A2H0KBG9</accession>
<dbReference type="PROSITE" id="PS00360">
    <property type="entry name" value="RIBOSOMAL_S9"/>
    <property type="match status" value="1"/>
</dbReference>
<evidence type="ECO:0000313" key="8">
    <source>
        <dbReference type="EMBL" id="PIQ68596.1"/>
    </source>
</evidence>
<dbReference type="GO" id="GO:0003735">
    <property type="term" value="F:structural constituent of ribosome"/>
    <property type="evidence" value="ECO:0007669"/>
    <property type="project" value="InterPro"/>
</dbReference>
<dbReference type="PANTHER" id="PTHR21569">
    <property type="entry name" value="RIBOSOMAL PROTEIN S9"/>
    <property type="match status" value="1"/>
</dbReference>
<protein>
    <recommendedName>
        <fullName evidence="4 5">Small ribosomal subunit protein uS9</fullName>
    </recommendedName>
</protein>
<dbReference type="PANTHER" id="PTHR21569:SF1">
    <property type="entry name" value="SMALL RIBOSOMAL SUBUNIT PROTEIN US9M"/>
    <property type="match status" value="1"/>
</dbReference>
<dbReference type="AlphaFoldDB" id="A0A2H0KBG9"/>
<evidence type="ECO:0000256" key="7">
    <source>
        <dbReference type="SAM" id="MobiDB-lite"/>
    </source>
</evidence>
<dbReference type="InterPro" id="IPR020574">
    <property type="entry name" value="Ribosomal_uS9_CS"/>
</dbReference>
<comment type="caution">
    <text evidence="8">The sequence shown here is derived from an EMBL/GenBank/DDBJ whole genome shotgun (WGS) entry which is preliminary data.</text>
</comment>
<dbReference type="InterPro" id="IPR014721">
    <property type="entry name" value="Ribsml_uS5_D2-typ_fold_subgr"/>
</dbReference>
<comment type="similarity">
    <text evidence="1 5 6">Belongs to the universal ribosomal protein uS9 family.</text>
</comment>
<dbReference type="NCBIfam" id="NF001099">
    <property type="entry name" value="PRK00132.1"/>
    <property type="match status" value="1"/>
</dbReference>
<dbReference type="Pfam" id="PF00380">
    <property type="entry name" value="Ribosomal_S9"/>
    <property type="match status" value="1"/>
</dbReference>
<dbReference type="SUPFAM" id="SSF54211">
    <property type="entry name" value="Ribosomal protein S5 domain 2-like"/>
    <property type="match status" value="1"/>
</dbReference>
<evidence type="ECO:0000256" key="4">
    <source>
        <dbReference type="ARBA" id="ARBA00035259"/>
    </source>
</evidence>
<evidence type="ECO:0000313" key="9">
    <source>
        <dbReference type="Proteomes" id="UP000229342"/>
    </source>
</evidence>
<feature type="compositionally biased region" description="Basic residues" evidence="7">
    <location>
        <begin position="117"/>
        <end position="136"/>
    </location>
</feature>
<dbReference type="HAMAP" id="MF_00532_B">
    <property type="entry name" value="Ribosomal_uS9_B"/>
    <property type="match status" value="1"/>
</dbReference>
<reference evidence="8 9" key="1">
    <citation type="submission" date="2017-09" db="EMBL/GenBank/DDBJ databases">
        <title>Depth-based differentiation of microbial function through sediment-hosted aquifers and enrichment of novel symbionts in the deep terrestrial subsurface.</title>
        <authorList>
            <person name="Probst A.J."/>
            <person name="Ladd B."/>
            <person name="Jarett J.K."/>
            <person name="Geller-Mcgrath D.E."/>
            <person name="Sieber C.M."/>
            <person name="Emerson J.B."/>
            <person name="Anantharaman K."/>
            <person name="Thomas B.C."/>
            <person name="Malmstrom R."/>
            <person name="Stieglmeier M."/>
            <person name="Klingl A."/>
            <person name="Woyke T."/>
            <person name="Ryan C.M."/>
            <person name="Banfield J.F."/>
        </authorList>
    </citation>
    <scope>NUCLEOTIDE SEQUENCE [LARGE SCALE GENOMIC DNA]</scope>
    <source>
        <strain evidence="8">CG11_big_fil_rev_8_21_14_0_20_46_11</strain>
    </source>
</reference>
<dbReference type="FunFam" id="3.30.230.10:FF:000001">
    <property type="entry name" value="30S ribosomal protein S9"/>
    <property type="match status" value="1"/>
</dbReference>
<evidence type="ECO:0000256" key="6">
    <source>
        <dbReference type="RuleBase" id="RU003815"/>
    </source>
</evidence>
<keyword evidence="3 5" id="KW-0687">Ribonucleoprotein</keyword>
<dbReference type="Gene3D" id="3.30.230.10">
    <property type="match status" value="1"/>
</dbReference>
<gene>
    <name evidence="5" type="primary">rpsI</name>
    <name evidence="8" type="ORF">COV91_03285</name>
</gene>
<proteinExistence type="inferred from homology"/>
<organism evidence="8 9">
    <name type="scientific">Candidatus Taylorbacteria bacterium CG11_big_fil_rev_8_21_14_0_20_46_11</name>
    <dbReference type="NCBI Taxonomy" id="1975025"/>
    <lineage>
        <taxon>Bacteria</taxon>
        <taxon>Candidatus Tayloriibacteriota</taxon>
    </lineage>
</organism>
<evidence type="ECO:0000256" key="1">
    <source>
        <dbReference type="ARBA" id="ARBA00005251"/>
    </source>
</evidence>
<evidence type="ECO:0000256" key="2">
    <source>
        <dbReference type="ARBA" id="ARBA00022980"/>
    </source>
</evidence>
<dbReference type="GO" id="GO:0022627">
    <property type="term" value="C:cytosolic small ribosomal subunit"/>
    <property type="evidence" value="ECO:0007669"/>
    <property type="project" value="TreeGrafter"/>
</dbReference>
<evidence type="ECO:0000256" key="3">
    <source>
        <dbReference type="ARBA" id="ARBA00023274"/>
    </source>
</evidence>
<dbReference type="GO" id="GO:0006412">
    <property type="term" value="P:translation"/>
    <property type="evidence" value="ECO:0007669"/>
    <property type="project" value="UniProtKB-UniRule"/>
</dbReference>
<evidence type="ECO:0000256" key="5">
    <source>
        <dbReference type="HAMAP-Rule" id="MF_00532"/>
    </source>
</evidence>